<evidence type="ECO:0000313" key="2">
    <source>
        <dbReference type="Proteomes" id="UP000184196"/>
    </source>
</evidence>
<dbReference type="EMBL" id="FQUW01000036">
    <property type="protein sequence ID" value="SHF52745.1"/>
    <property type="molecule type" value="Genomic_DNA"/>
</dbReference>
<keyword evidence="2" id="KW-1185">Reference proteome</keyword>
<reference evidence="2" key="1">
    <citation type="submission" date="2016-11" db="EMBL/GenBank/DDBJ databases">
        <authorList>
            <person name="Varghese N."/>
            <person name="Submissions S."/>
        </authorList>
    </citation>
    <scope>NUCLEOTIDE SEQUENCE [LARGE SCALE GENOMIC DNA]</scope>
    <source>
        <strain evidence="2">DSM 11792</strain>
    </source>
</reference>
<organism evidence="1 2">
    <name type="scientific">Desulfofundulus australicus DSM 11792</name>
    <dbReference type="NCBI Taxonomy" id="1121425"/>
    <lineage>
        <taxon>Bacteria</taxon>
        <taxon>Bacillati</taxon>
        <taxon>Bacillota</taxon>
        <taxon>Clostridia</taxon>
        <taxon>Eubacteriales</taxon>
        <taxon>Peptococcaceae</taxon>
        <taxon>Desulfofundulus</taxon>
    </lineage>
</organism>
<protein>
    <submittedName>
        <fullName evidence="1">Uncharacterized protein</fullName>
    </submittedName>
</protein>
<gene>
    <name evidence="1" type="ORF">SAMN02745218_02505</name>
</gene>
<accession>A0A1M5CDF2</accession>
<name>A0A1M5CDF2_9FIRM</name>
<proteinExistence type="predicted"/>
<sequence length="146" mass="16545">MSLYSYTECFITVTTPHVVDPKNPGAVDEIVHLGDHWNEEGLRAHKKEILALNQEIGRLFKRACFVVQKGDEDTGIKHIIIAHFSRSFSNCLDCRYFSTLKPFPFKIPRASRIGTSTGFQDIEARRQKVLARILELAQEVNGKQGS</sequence>
<evidence type="ECO:0000313" key="1">
    <source>
        <dbReference type="EMBL" id="SHF52745.1"/>
    </source>
</evidence>
<dbReference type="AlphaFoldDB" id="A0A1M5CDF2"/>
<dbReference type="Proteomes" id="UP000184196">
    <property type="component" value="Unassembled WGS sequence"/>
</dbReference>